<evidence type="ECO:0000256" key="4">
    <source>
        <dbReference type="ARBA" id="ARBA00022490"/>
    </source>
</evidence>
<dbReference type="EMBL" id="LFMY01000004">
    <property type="protein sequence ID" value="OKL61320.1"/>
    <property type="molecule type" value="Genomic_DNA"/>
</dbReference>
<keyword evidence="5 8" id="KW-0645">Protease</keyword>
<dbReference type="Gene3D" id="1.10.10.10">
    <property type="entry name" value="Winged helix-like DNA-binding domain superfamily/Winged helix DNA-binding domain"/>
    <property type="match status" value="1"/>
</dbReference>
<feature type="region of interest" description="Disordered" evidence="10">
    <location>
        <begin position="1"/>
        <end position="104"/>
    </location>
</feature>
<dbReference type="NCBIfam" id="TIGR00501">
    <property type="entry name" value="met_pdase_II"/>
    <property type="match status" value="1"/>
</dbReference>
<feature type="binding site" evidence="8">
    <location>
        <position position="235"/>
    </location>
    <ligand>
        <name>a divalent metal cation</name>
        <dbReference type="ChEBI" id="CHEBI:60240"/>
        <label>1</label>
    </ligand>
</feature>
<name>A0A225AKC3_TALAT</name>
<evidence type="ECO:0000256" key="8">
    <source>
        <dbReference type="HAMAP-Rule" id="MF_03175"/>
    </source>
</evidence>
<dbReference type="CDD" id="cd01088">
    <property type="entry name" value="MetAP2"/>
    <property type="match status" value="1"/>
</dbReference>
<feature type="binding site" evidence="8">
    <location>
        <position position="246"/>
    </location>
    <ligand>
        <name>a divalent metal cation</name>
        <dbReference type="ChEBI" id="CHEBI:60240"/>
        <label>1</label>
    </ligand>
</feature>
<dbReference type="GO" id="GO:0006508">
    <property type="term" value="P:proteolysis"/>
    <property type="evidence" value="ECO:0007669"/>
    <property type="project" value="UniProtKB-KW"/>
</dbReference>
<dbReference type="GO" id="GO:0046872">
    <property type="term" value="F:metal ion binding"/>
    <property type="evidence" value="ECO:0007669"/>
    <property type="project" value="UniProtKB-UniRule"/>
</dbReference>
<evidence type="ECO:0000313" key="13">
    <source>
        <dbReference type="Proteomes" id="UP000214365"/>
    </source>
</evidence>
<dbReference type="STRING" id="1441469.A0A225AKC3"/>
<feature type="binding site" evidence="8">
    <location>
        <position position="315"/>
    </location>
    <ligand>
        <name>a divalent metal cation</name>
        <dbReference type="ChEBI" id="CHEBI:60240"/>
        <label>2</label>
        <note>catalytic</note>
    </ligand>
</feature>
<evidence type="ECO:0000256" key="9">
    <source>
        <dbReference type="RuleBase" id="RU003653"/>
    </source>
</evidence>
<comment type="cofactor">
    <cofactor evidence="2">
        <name>Fe(2+)</name>
        <dbReference type="ChEBI" id="CHEBI:29033"/>
    </cofactor>
</comment>
<feature type="binding site" evidence="8">
    <location>
        <position position="443"/>
    </location>
    <ligand>
        <name>a divalent metal cation</name>
        <dbReference type="ChEBI" id="CHEBI:60240"/>
        <label>2</label>
        <note>catalytic</note>
    </ligand>
</feature>
<dbReference type="InterPro" id="IPR001714">
    <property type="entry name" value="Pept_M24_MAP"/>
</dbReference>
<dbReference type="PRINTS" id="PR00599">
    <property type="entry name" value="MAPEPTIDASE"/>
</dbReference>
<proteinExistence type="inferred from homology"/>
<dbReference type="Proteomes" id="UP000214365">
    <property type="component" value="Unassembled WGS sequence"/>
</dbReference>
<organism evidence="12 13">
    <name type="scientific">Talaromyces atroroseus</name>
    <dbReference type="NCBI Taxonomy" id="1441469"/>
    <lineage>
        <taxon>Eukaryota</taxon>
        <taxon>Fungi</taxon>
        <taxon>Dikarya</taxon>
        <taxon>Ascomycota</taxon>
        <taxon>Pezizomycotina</taxon>
        <taxon>Eurotiomycetes</taxon>
        <taxon>Eurotiomycetidae</taxon>
        <taxon>Eurotiales</taxon>
        <taxon>Trichocomaceae</taxon>
        <taxon>Talaromyces</taxon>
        <taxon>Talaromyces sect. Trachyspermi</taxon>
    </lineage>
</organism>
<keyword evidence="7 8" id="KW-0378">Hydrolase</keyword>
<dbReference type="GO" id="GO:0005737">
    <property type="term" value="C:cytoplasm"/>
    <property type="evidence" value="ECO:0007669"/>
    <property type="project" value="UniProtKB-SubCell"/>
</dbReference>
<dbReference type="GO" id="GO:0004239">
    <property type="term" value="F:initiator methionyl aminopeptidase activity"/>
    <property type="evidence" value="ECO:0007669"/>
    <property type="project" value="UniProtKB-UniRule"/>
</dbReference>
<feature type="compositionally biased region" description="Basic and acidic residues" evidence="10">
    <location>
        <begin position="1"/>
        <end position="15"/>
    </location>
</feature>
<sequence>MGSKTFEGDNHHEDATNAVSTKSNAVGGKPRGANMLEDGDGDFGSDDDEDGDGQHSSLAMVNGDGVKKEKSKKKKRGKKKNKKSAAGAHQQTSPPRVPLSQLFPEGKYPPGQIVECQDANLRRTTDEELRYLTRGFIANDEVLNDYRKAAEVHRQVRHWVRDSIKPGKTLTEIANEIDDGVRALVGHQGLEPGDSLKGGLGFPTGLALNNCAAHYTPNPGQKDIVLKHEDVLKIDYGVHVNGWIVDSAFTVAFDPVYDNLLNAVRDATNTGLKCSGVDARVSDIGASIQEAMESYEVEINGKVYPVKAIRNITGHNILPYRIHGGKSVPFVKNDDPTKMEEGEVFAIETFGSTGRGYIRDGPGVYGYGKNPDAPSVHLPLASARSLLKTINQNFGTIVFCRRYLDRLGLDKYLLGMNSLISHGIVDMYSPLNDVSGSYTAQFEHTILIKGSGNEIISRGEDY</sequence>
<dbReference type="SUPFAM" id="SSF55920">
    <property type="entry name" value="Creatinase/aminopeptidase"/>
    <property type="match status" value="1"/>
</dbReference>
<evidence type="ECO:0000313" key="12">
    <source>
        <dbReference type="EMBL" id="OKL61320.1"/>
    </source>
</evidence>
<feature type="domain" description="Peptidase M24" evidence="11">
    <location>
        <begin position="146"/>
        <end position="447"/>
    </location>
</feature>
<dbReference type="InterPro" id="IPR036005">
    <property type="entry name" value="Creatinase/aminopeptidase-like"/>
</dbReference>
<dbReference type="RefSeq" id="XP_020121441.1">
    <property type="nucleotide sequence ID" value="XM_020266074.1"/>
</dbReference>
<evidence type="ECO:0000256" key="10">
    <source>
        <dbReference type="SAM" id="MobiDB-lite"/>
    </source>
</evidence>
<comment type="similarity">
    <text evidence="8">Belongs to the peptidase M24A family. Methionine aminopeptidase eukaryotic type 2 subfamily.</text>
</comment>
<dbReference type="InterPro" id="IPR036388">
    <property type="entry name" value="WH-like_DNA-bd_sf"/>
</dbReference>
<evidence type="ECO:0000256" key="5">
    <source>
        <dbReference type="ARBA" id="ARBA00022670"/>
    </source>
</evidence>
<feature type="compositionally biased region" description="Acidic residues" evidence="10">
    <location>
        <begin position="37"/>
        <end position="51"/>
    </location>
</feature>
<comment type="subcellular location">
    <subcellularLocation>
        <location evidence="8">Cytoplasm</location>
    </subcellularLocation>
</comment>
<evidence type="ECO:0000256" key="2">
    <source>
        <dbReference type="ARBA" id="ARBA00001954"/>
    </source>
</evidence>
<dbReference type="InterPro" id="IPR050247">
    <property type="entry name" value="Met_Aminopeptidase_Type2"/>
</dbReference>
<protein>
    <recommendedName>
        <fullName evidence="8">Methionine aminopeptidase 2</fullName>
        <shortName evidence="8">MAP 2</shortName>
        <shortName evidence="8">MetAP 2</shortName>
        <ecNumber evidence="8">3.4.11.18</ecNumber>
    </recommendedName>
    <alternativeName>
        <fullName evidence="8">Peptidase M</fullName>
    </alternativeName>
</protein>
<dbReference type="AlphaFoldDB" id="A0A225AKC3"/>
<dbReference type="Gene3D" id="3.90.230.10">
    <property type="entry name" value="Creatinase/methionine aminopeptidase superfamily"/>
    <property type="match status" value="1"/>
</dbReference>
<dbReference type="OrthoDB" id="7848262at2759"/>
<dbReference type="SUPFAM" id="SSF46785">
    <property type="entry name" value="Winged helix' DNA-binding domain"/>
    <property type="match status" value="1"/>
</dbReference>
<evidence type="ECO:0000256" key="1">
    <source>
        <dbReference type="ARBA" id="ARBA00000294"/>
    </source>
</evidence>
<evidence type="ECO:0000256" key="6">
    <source>
        <dbReference type="ARBA" id="ARBA00022723"/>
    </source>
</evidence>
<dbReference type="InterPro" id="IPR002468">
    <property type="entry name" value="Pept_M24A_MAP2"/>
</dbReference>
<dbReference type="InterPro" id="IPR018349">
    <property type="entry name" value="Pept_M24A_MAP2_BS"/>
</dbReference>
<comment type="catalytic activity">
    <reaction evidence="1 8 9">
        <text>Release of N-terminal amino acids, preferentially methionine, from peptides and arylamides.</text>
        <dbReference type="EC" id="3.4.11.18"/>
    </reaction>
</comment>
<gene>
    <name evidence="12" type="ORF">UA08_03741</name>
</gene>
<evidence type="ECO:0000259" key="11">
    <source>
        <dbReference type="Pfam" id="PF00557"/>
    </source>
</evidence>
<dbReference type="GeneID" id="31003496"/>
<feature type="compositionally biased region" description="Basic residues" evidence="10">
    <location>
        <begin position="69"/>
        <end position="83"/>
    </location>
</feature>
<dbReference type="PROSITE" id="PS01202">
    <property type="entry name" value="MAP_2"/>
    <property type="match status" value="1"/>
</dbReference>
<dbReference type="HAMAP" id="MF_03175">
    <property type="entry name" value="MetAP_2_euk"/>
    <property type="match status" value="1"/>
</dbReference>
<keyword evidence="13" id="KW-1185">Reference proteome</keyword>
<keyword evidence="4 8" id="KW-0963">Cytoplasm</keyword>
<accession>A0A225AKC3</accession>
<feature type="binding site" evidence="8">
    <location>
        <position position="348"/>
    </location>
    <ligand>
        <name>a divalent metal cation</name>
        <dbReference type="ChEBI" id="CHEBI:60240"/>
        <label>2</label>
        <note>catalytic</note>
    </ligand>
</feature>
<comment type="function">
    <text evidence="8 9">Cotranslationally removes the N-terminal methionine from nascent proteins. The N-terminal methionine is often cleaved when the second residue in the primary sequence is small and uncharged (Met-Ala-, Cys, Gly, Pro, Ser, Thr, or Val).</text>
</comment>
<dbReference type="InterPro" id="IPR000994">
    <property type="entry name" value="Pept_M24"/>
</dbReference>
<evidence type="ECO:0000256" key="7">
    <source>
        <dbReference type="ARBA" id="ARBA00022801"/>
    </source>
</evidence>
<keyword evidence="6 8" id="KW-0479">Metal-binding</keyword>
<feature type="binding site" evidence="8">
    <location>
        <position position="214"/>
    </location>
    <ligand>
        <name>substrate</name>
    </ligand>
</feature>
<feature type="binding site" evidence="8">
    <location>
        <position position="323"/>
    </location>
    <ligand>
        <name>substrate</name>
    </ligand>
</feature>
<dbReference type="GO" id="GO:0070006">
    <property type="term" value="F:metalloaminopeptidase activity"/>
    <property type="evidence" value="ECO:0007669"/>
    <property type="project" value="UniProtKB-UniRule"/>
</dbReference>
<dbReference type="PANTHER" id="PTHR45777:SF1">
    <property type="entry name" value="METHIONINE AMINOPEPTIDASE 2-2"/>
    <property type="match status" value="1"/>
</dbReference>
<dbReference type="EC" id="3.4.11.18" evidence="8"/>
<feature type="binding site" evidence="8">
    <location>
        <position position="443"/>
    </location>
    <ligand>
        <name>a divalent metal cation</name>
        <dbReference type="ChEBI" id="CHEBI:60240"/>
        <label>1</label>
    </ligand>
</feature>
<comment type="cofactor">
    <cofactor evidence="8">
        <name>Co(2+)</name>
        <dbReference type="ChEBI" id="CHEBI:48828"/>
    </cofactor>
    <cofactor evidence="8">
        <name>Zn(2+)</name>
        <dbReference type="ChEBI" id="CHEBI:29105"/>
    </cofactor>
    <cofactor evidence="8">
        <name>Mn(2+)</name>
        <dbReference type="ChEBI" id="CHEBI:29035"/>
    </cofactor>
    <cofactor evidence="8">
        <name>Fe(2+)</name>
        <dbReference type="ChEBI" id="CHEBI:29033"/>
    </cofactor>
    <text evidence="8">Binds 2 divalent metal cations per subunit. Has a high-affinity and a low affinity metal-binding site. The true nature of the physiological cofactor is under debate. The enzyme is active with cobalt, zinc, manganese or divalent iron ions. Most likely, methionine aminopeptidases function as mononuclear Fe(2+)-metalloproteases under physiological conditions, and the catalytically relevant metal-binding site has been assigned to the histidine-containing high-affinity site.</text>
</comment>
<reference evidence="12 13" key="1">
    <citation type="submission" date="2015-06" db="EMBL/GenBank/DDBJ databases">
        <title>Talaromyces atroroseus IBT 11181 draft genome.</title>
        <authorList>
            <person name="Rasmussen K.B."/>
            <person name="Rasmussen S."/>
            <person name="Petersen B."/>
            <person name="Sicheritz-Ponten T."/>
            <person name="Mortensen U.H."/>
            <person name="Thrane U."/>
        </authorList>
    </citation>
    <scope>NUCLEOTIDE SEQUENCE [LARGE SCALE GENOMIC DNA]</scope>
    <source>
        <strain evidence="12 13">IBT 11181</strain>
    </source>
</reference>
<feature type="binding site" evidence="8">
    <location>
        <position position="246"/>
    </location>
    <ligand>
        <name>a divalent metal cation</name>
        <dbReference type="ChEBI" id="CHEBI:60240"/>
        <label>2</label>
        <note>catalytic</note>
    </ligand>
</feature>
<keyword evidence="3 8" id="KW-0031">Aminopeptidase</keyword>
<dbReference type="Pfam" id="PF00557">
    <property type="entry name" value="Peptidase_M24"/>
    <property type="match status" value="1"/>
</dbReference>
<dbReference type="PANTHER" id="PTHR45777">
    <property type="entry name" value="METHIONINE AMINOPEPTIDASE 2"/>
    <property type="match status" value="1"/>
</dbReference>
<evidence type="ECO:0000256" key="3">
    <source>
        <dbReference type="ARBA" id="ARBA00022438"/>
    </source>
</evidence>
<comment type="caution">
    <text evidence="12">The sequence shown here is derived from an EMBL/GenBank/DDBJ whole genome shotgun (WGS) entry which is preliminary data.</text>
</comment>
<dbReference type="InterPro" id="IPR036390">
    <property type="entry name" value="WH_DNA-bd_sf"/>
</dbReference>